<dbReference type="AlphaFoldDB" id="A0A0V1FLE6"/>
<keyword evidence="9 13" id="KW-0328">Glycosyltransferase</keyword>
<dbReference type="GO" id="GO:0003999">
    <property type="term" value="F:adenine phosphoribosyltransferase activity"/>
    <property type="evidence" value="ECO:0007669"/>
    <property type="project" value="UniProtKB-EC"/>
</dbReference>
<comment type="function">
    <text evidence="2">Catalyzes a salvage reaction resulting in the formation of AMP, that is energically less costly than de novo synthesis.</text>
</comment>
<organism evidence="13 14">
    <name type="scientific">Trichinella pseudospiralis</name>
    <name type="common">Parasitic roundworm</name>
    <dbReference type="NCBI Taxonomy" id="6337"/>
    <lineage>
        <taxon>Eukaryota</taxon>
        <taxon>Metazoa</taxon>
        <taxon>Ecdysozoa</taxon>
        <taxon>Nematoda</taxon>
        <taxon>Enoplea</taxon>
        <taxon>Dorylaimia</taxon>
        <taxon>Trichinellida</taxon>
        <taxon>Trichinellidae</taxon>
        <taxon>Trichinella</taxon>
    </lineage>
</organism>
<dbReference type="OrthoDB" id="363185at2759"/>
<name>A0A0V1FLE6_TRIPS</name>
<comment type="subcellular location">
    <subcellularLocation>
        <location evidence="3">Cytoplasm</location>
    </subcellularLocation>
</comment>
<keyword evidence="14" id="KW-1185">Reference proteome</keyword>
<evidence type="ECO:0000259" key="12">
    <source>
        <dbReference type="Pfam" id="PF00156"/>
    </source>
</evidence>
<evidence type="ECO:0000256" key="4">
    <source>
        <dbReference type="ARBA" id="ARBA00004659"/>
    </source>
</evidence>
<evidence type="ECO:0000256" key="11">
    <source>
        <dbReference type="ARBA" id="ARBA00022726"/>
    </source>
</evidence>
<evidence type="ECO:0000256" key="10">
    <source>
        <dbReference type="ARBA" id="ARBA00022679"/>
    </source>
</evidence>
<reference evidence="13 14" key="1">
    <citation type="submission" date="2015-01" db="EMBL/GenBank/DDBJ databases">
        <title>Evolution of Trichinella species and genotypes.</title>
        <authorList>
            <person name="Korhonen P.K."/>
            <person name="Edoardo P."/>
            <person name="Giuseppe L.R."/>
            <person name="Gasser R.B."/>
        </authorList>
    </citation>
    <scope>NUCLEOTIDE SEQUENCE [LARGE SCALE GENOMIC DNA]</scope>
    <source>
        <strain evidence="13">ISS470</strain>
    </source>
</reference>
<evidence type="ECO:0000256" key="9">
    <source>
        <dbReference type="ARBA" id="ARBA00022676"/>
    </source>
</evidence>
<proteinExistence type="inferred from homology"/>
<keyword evidence="10 13" id="KW-0808">Transferase</keyword>
<evidence type="ECO:0000313" key="13">
    <source>
        <dbReference type="EMBL" id="KRY86798.1"/>
    </source>
</evidence>
<dbReference type="NCBIfam" id="NF002636">
    <property type="entry name" value="PRK02304.1-5"/>
    <property type="match status" value="1"/>
</dbReference>
<comment type="similarity">
    <text evidence="5">Belongs to the purine/pyrimidine phosphoribosyltransferase family.</text>
</comment>
<evidence type="ECO:0000256" key="8">
    <source>
        <dbReference type="ARBA" id="ARBA00022490"/>
    </source>
</evidence>
<dbReference type="EMBL" id="JYDT01000066">
    <property type="protein sequence ID" value="KRY86798.1"/>
    <property type="molecule type" value="Genomic_DNA"/>
</dbReference>
<sequence>MSIFHKKSARPILKKTNALHLLVHKRLSGNVSRFRKKIYSAKIITNILNGLKFKLKMDFKDIFADLNDVITCFHDFPNPGGYNANIFELQSCGKILQSIVDNCNAMKYHFDAVVALEARGFLFGPLIALKMKIPFIPIRKHGKLPGKLITINYEKEYGLDIFEMQEDNILQKDANVLLFDDILATGGNLYFVEILCTAAAAVKLIEKSGATVSCAIFLAELTYLNGKQLLKSTPYYSIIQFHE</sequence>
<dbReference type="GO" id="GO:0006168">
    <property type="term" value="P:adenine salvage"/>
    <property type="evidence" value="ECO:0007669"/>
    <property type="project" value="TreeGrafter"/>
</dbReference>
<evidence type="ECO:0000256" key="7">
    <source>
        <dbReference type="ARBA" id="ARBA00011893"/>
    </source>
</evidence>
<evidence type="ECO:0000313" key="14">
    <source>
        <dbReference type="Proteomes" id="UP000054995"/>
    </source>
</evidence>
<protein>
    <recommendedName>
        <fullName evidence="7">adenine phosphoribosyltransferase</fullName>
        <ecNumber evidence="7">2.4.2.7</ecNumber>
    </recommendedName>
</protein>
<evidence type="ECO:0000256" key="2">
    <source>
        <dbReference type="ARBA" id="ARBA00003968"/>
    </source>
</evidence>
<dbReference type="GO" id="GO:0016208">
    <property type="term" value="F:AMP binding"/>
    <property type="evidence" value="ECO:0007669"/>
    <property type="project" value="TreeGrafter"/>
</dbReference>
<keyword evidence="11" id="KW-0660">Purine salvage</keyword>
<keyword evidence="8" id="KW-0963">Cytoplasm</keyword>
<dbReference type="InterPro" id="IPR029057">
    <property type="entry name" value="PRTase-like"/>
</dbReference>
<comment type="caution">
    <text evidence="13">The sequence shown here is derived from an EMBL/GenBank/DDBJ whole genome shotgun (WGS) entry which is preliminary data.</text>
</comment>
<dbReference type="InterPro" id="IPR000836">
    <property type="entry name" value="PRTase_dom"/>
</dbReference>
<comment type="catalytic activity">
    <reaction evidence="1">
        <text>AMP + diphosphate = 5-phospho-alpha-D-ribose 1-diphosphate + adenine</text>
        <dbReference type="Rhea" id="RHEA:16609"/>
        <dbReference type="ChEBI" id="CHEBI:16708"/>
        <dbReference type="ChEBI" id="CHEBI:33019"/>
        <dbReference type="ChEBI" id="CHEBI:58017"/>
        <dbReference type="ChEBI" id="CHEBI:456215"/>
        <dbReference type="EC" id="2.4.2.7"/>
    </reaction>
</comment>
<evidence type="ECO:0000256" key="5">
    <source>
        <dbReference type="ARBA" id="ARBA00008391"/>
    </source>
</evidence>
<dbReference type="GO" id="GO:0002055">
    <property type="term" value="F:adenine binding"/>
    <property type="evidence" value="ECO:0007669"/>
    <property type="project" value="TreeGrafter"/>
</dbReference>
<dbReference type="SUPFAM" id="SSF53271">
    <property type="entry name" value="PRTase-like"/>
    <property type="match status" value="1"/>
</dbReference>
<accession>A0A0V1FLE6</accession>
<dbReference type="EC" id="2.4.2.7" evidence="7"/>
<dbReference type="GO" id="GO:0044209">
    <property type="term" value="P:AMP salvage"/>
    <property type="evidence" value="ECO:0007669"/>
    <property type="project" value="TreeGrafter"/>
</dbReference>
<dbReference type="InterPro" id="IPR050054">
    <property type="entry name" value="UPRTase/APRTase"/>
</dbReference>
<feature type="domain" description="Phosphoribosyltransferase" evidence="12">
    <location>
        <begin position="89"/>
        <end position="189"/>
    </location>
</feature>
<dbReference type="Pfam" id="PF00156">
    <property type="entry name" value="Pribosyltran"/>
    <property type="match status" value="1"/>
</dbReference>
<evidence type="ECO:0000256" key="3">
    <source>
        <dbReference type="ARBA" id="ARBA00004496"/>
    </source>
</evidence>
<dbReference type="FunFam" id="3.40.50.2020:FF:000004">
    <property type="entry name" value="Adenine phosphoribosyltransferase"/>
    <property type="match status" value="1"/>
</dbReference>
<dbReference type="Proteomes" id="UP000054995">
    <property type="component" value="Unassembled WGS sequence"/>
</dbReference>
<dbReference type="GO" id="GO:0005737">
    <property type="term" value="C:cytoplasm"/>
    <property type="evidence" value="ECO:0007669"/>
    <property type="project" value="UniProtKB-SubCell"/>
</dbReference>
<evidence type="ECO:0000256" key="1">
    <source>
        <dbReference type="ARBA" id="ARBA00000868"/>
    </source>
</evidence>
<evidence type="ECO:0000256" key="6">
    <source>
        <dbReference type="ARBA" id="ARBA00011738"/>
    </source>
</evidence>
<gene>
    <name evidence="13" type="primary">apt</name>
    <name evidence="13" type="ORF">T4D_14286</name>
</gene>
<comment type="subunit">
    <text evidence="6">Homodimer.</text>
</comment>
<comment type="pathway">
    <text evidence="4">Purine metabolism; AMP biosynthesis via salvage pathway; AMP from adenine: step 1/1.</text>
</comment>
<dbReference type="CDD" id="cd06223">
    <property type="entry name" value="PRTases_typeI"/>
    <property type="match status" value="1"/>
</dbReference>
<dbReference type="PANTHER" id="PTHR32315:SF3">
    <property type="entry name" value="ADENINE PHOSPHORIBOSYLTRANSFERASE"/>
    <property type="match status" value="1"/>
</dbReference>
<dbReference type="PANTHER" id="PTHR32315">
    <property type="entry name" value="ADENINE PHOSPHORIBOSYLTRANSFERASE"/>
    <property type="match status" value="1"/>
</dbReference>
<dbReference type="Gene3D" id="3.40.50.2020">
    <property type="match status" value="1"/>
</dbReference>
<dbReference type="GO" id="GO:0006166">
    <property type="term" value="P:purine ribonucleoside salvage"/>
    <property type="evidence" value="ECO:0007669"/>
    <property type="project" value="UniProtKB-KW"/>
</dbReference>